<evidence type="ECO:0000256" key="1">
    <source>
        <dbReference type="SAM" id="Coils"/>
    </source>
</evidence>
<accession>C7NTM9</accession>
<sequence>MNLPDRIFAVGGAGKEITLRLLEANWVLEDILKPRPNPHSVTVTVIDTAEGEENTDKQRLQSIRNRIESIESDLRDSDQGRTGTIDIQYKLITEDIQLSGSIDLLGDDAVPRITSGAGMEQENWWIKENHINENLDFAKGVVRKRGLGKAIYYKSYAEDNSISSYIDLPSKGKVAVIAGLGGGTGSGILIDLARHLQQRQRTAEITLFGVMPNHTEGIKENTNAFAALSELEYISLNDKNIFKDIVLLPIDPTDFDGKTGNRIQTGQYLREFDEAAIYLIAAYYNTEGLEDPFAGTPKYAPFTIGIPQVLRYNVEAINEARDAIRAILTDKEEALSVEEEIYSEVERFLTKHYDVEDVEPGLRDLDVANLTERIEEVENFLEFDLFNELNYHSLDVFRDILKDARSEGEDIIEQIELVSASLRAVDATGQESASFVDNIDENLAQILERDLRLVAQRKNLLEQRKVIEDNRIRDAIEYLIKSGNTNATPGVKLQRIEAQLEDLSDQRERLEDELESVESELEAARSEQSDEVERLTSEWFRASQEHIEKLQAIDIDELQRELNTLAGELDSYVQYIINAESPDEVETADSTPISSTLDSIQDTLTSVGIQFQSQRQDIEGSLSQLKKARIAFLKLNQEEGTFERLTPWQSSTEEDKQQAHKDYQMQKNKLANNGIIEIGPPGGQFTADILYDSTQVIDDVHEKREQLQENIVDELRTRVDSLSEEYPRSLQSLLTEAKPSQDQLRETVRNAFWDEIGETEDIEAEKEEIETKLDTVKEQIDKFDPTISLFQNLNNRRDTWTERTAAFRSKWEEYEDKSEQSVSTQDEDYVYVKNVQPEDVFRATGNETIADSDFFNSREENQRVRNNLEELSKNARNQQYTGLRRRKLSKGRTRYDELKVRLAVLSDAVGYIDNDAIDFEETFSGAFDLGGSGKRTESPYTSWAAELGGPWDIGLTVFIDGVFLDNIRKVVQADGYHNGYRNRESEIGDDILVHHSYGLEDGYFVRRNGLLNMEYDDDVDFYLRDESAIVDDLLTDYYDQIDHTSTTDSIED</sequence>
<proteinExistence type="predicted"/>
<feature type="coiled-coil region" evidence="1">
    <location>
        <begin position="854"/>
        <end position="881"/>
    </location>
</feature>
<dbReference type="SUPFAM" id="SSF52490">
    <property type="entry name" value="Tubulin nucleotide-binding domain-like"/>
    <property type="match status" value="1"/>
</dbReference>
<evidence type="ECO:0008006" key="4">
    <source>
        <dbReference type="Google" id="ProtNLM"/>
    </source>
</evidence>
<feature type="coiled-coil region" evidence="1">
    <location>
        <begin position="493"/>
        <end position="575"/>
    </location>
</feature>
<evidence type="ECO:0000313" key="2">
    <source>
        <dbReference type="EMBL" id="ACV12219.1"/>
    </source>
</evidence>
<dbReference type="STRING" id="519442.Huta_2051"/>
<name>C7NTM9_HALUD</name>
<feature type="coiled-coil region" evidence="1">
    <location>
        <begin position="697"/>
        <end position="725"/>
    </location>
</feature>
<dbReference type="GeneID" id="8384345"/>
<gene>
    <name evidence="2" type="ordered locus">Huta_2051</name>
</gene>
<dbReference type="RefSeq" id="WP_015789790.1">
    <property type="nucleotide sequence ID" value="NC_013158.1"/>
</dbReference>
<keyword evidence="1" id="KW-0175">Coiled coil</keyword>
<organism evidence="2 3">
    <name type="scientific">Halorhabdus utahensis (strain DSM 12940 / JCM 11049 / AX-2)</name>
    <dbReference type="NCBI Taxonomy" id="519442"/>
    <lineage>
        <taxon>Archaea</taxon>
        <taxon>Methanobacteriati</taxon>
        <taxon>Methanobacteriota</taxon>
        <taxon>Stenosarchaea group</taxon>
        <taxon>Halobacteria</taxon>
        <taxon>Halobacteriales</taxon>
        <taxon>Haloarculaceae</taxon>
        <taxon>Halorhabdus</taxon>
    </lineage>
</organism>
<dbReference type="InterPro" id="IPR036525">
    <property type="entry name" value="Tubulin/FtsZ_GTPase_sf"/>
</dbReference>
<dbReference type="Pfam" id="PF13809">
    <property type="entry name" value="Tubulin_2"/>
    <property type="match status" value="1"/>
</dbReference>
<dbReference type="AlphaFoldDB" id="C7NTM9"/>
<protein>
    <recommendedName>
        <fullName evidence="4">Tubulin like</fullName>
    </recommendedName>
</protein>
<dbReference type="Proteomes" id="UP000002071">
    <property type="component" value="Chromosome"/>
</dbReference>
<dbReference type="Gene3D" id="3.40.50.1440">
    <property type="entry name" value="Tubulin/FtsZ, GTPase domain"/>
    <property type="match status" value="1"/>
</dbReference>
<dbReference type="KEGG" id="hut:Huta_2051"/>
<dbReference type="EMBL" id="CP001687">
    <property type="protein sequence ID" value="ACV12219.1"/>
    <property type="molecule type" value="Genomic_DNA"/>
</dbReference>
<dbReference type="HOGENOM" id="CLU_290644_0_0_2"/>
<dbReference type="OrthoDB" id="134470at2157"/>
<dbReference type="InterPro" id="IPR025904">
    <property type="entry name" value="Tubulin-like"/>
</dbReference>
<evidence type="ECO:0000313" key="3">
    <source>
        <dbReference type="Proteomes" id="UP000002071"/>
    </source>
</evidence>
<reference evidence="2 3" key="1">
    <citation type="journal article" date="2009" name="Stand. Genomic Sci.">
        <title>Complete genome sequence of Halorhabdus utahensis type strain (AX-2).</title>
        <authorList>
            <person name="Anderson I."/>
            <person name="Tindall B.J."/>
            <person name="Pomrenke H."/>
            <person name="Goker M."/>
            <person name="Lapidus A."/>
            <person name="Nolan M."/>
            <person name="Copeland A."/>
            <person name="Glavina Del Rio T."/>
            <person name="Chen F."/>
            <person name="Tice H."/>
            <person name="Cheng J.F."/>
            <person name="Lucas S."/>
            <person name="Chertkov O."/>
            <person name="Bruce D."/>
            <person name="Brettin T."/>
            <person name="Detter J.C."/>
            <person name="Han C."/>
            <person name="Goodwin L."/>
            <person name="Land M."/>
            <person name="Hauser L."/>
            <person name="Chang Y.J."/>
            <person name="Jeffries C.D."/>
            <person name="Pitluck S."/>
            <person name="Pati A."/>
            <person name="Mavromatis K."/>
            <person name="Ivanova N."/>
            <person name="Ovchinnikova G."/>
            <person name="Chen A."/>
            <person name="Palaniappan K."/>
            <person name="Chain P."/>
            <person name="Rohde M."/>
            <person name="Bristow J."/>
            <person name="Eisen J.A."/>
            <person name="Markowitz V."/>
            <person name="Hugenholtz P."/>
            <person name="Kyrpides N.C."/>
            <person name="Klenk H.P."/>
        </authorList>
    </citation>
    <scope>NUCLEOTIDE SEQUENCE [LARGE SCALE GENOMIC DNA]</scope>
    <source>
        <strain evidence="3">DSM 12940 / JCM 11049 / AX-2</strain>
    </source>
</reference>
<dbReference type="eggNOG" id="arCOG05232">
    <property type="taxonomic scope" value="Archaea"/>
</dbReference>
<keyword evidence="3" id="KW-1185">Reference proteome</keyword>